<dbReference type="PIRSF" id="PIRSF024492">
    <property type="entry name" value="UCP024492"/>
    <property type="match status" value="1"/>
</dbReference>
<proteinExistence type="predicted"/>
<dbReference type="PANTHER" id="PTHR39337">
    <property type="entry name" value="BLR5642 PROTEIN"/>
    <property type="match status" value="1"/>
</dbReference>
<organism evidence="1 2">
    <name type="scientific">Vreelandella halophila</name>
    <dbReference type="NCBI Taxonomy" id="86177"/>
    <lineage>
        <taxon>Bacteria</taxon>
        <taxon>Pseudomonadati</taxon>
        <taxon>Pseudomonadota</taxon>
        <taxon>Gammaproteobacteria</taxon>
        <taxon>Oceanospirillales</taxon>
        <taxon>Halomonadaceae</taxon>
        <taxon>Vreelandella</taxon>
    </lineage>
</organism>
<keyword evidence="2" id="KW-1185">Reference proteome</keyword>
<dbReference type="EMBL" id="WMEX01000003">
    <property type="protein sequence ID" value="MYL26535.1"/>
    <property type="molecule type" value="Genomic_DNA"/>
</dbReference>
<accession>A0A9X4YC67</accession>
<dbReference type="Proteomes" id="UP000460751">
    <property type="component" value="Unassembled WGS sequence"/>
</dbReference>
<protein>
    <submittedName>
        <fullName evidence="1">DUF488 family protein</fullName>
    </submittedName>
</protein>
<dbReference type="Pfam" id="PF04343">
    <property type="entry name" value="DUF488"/>
    <property type="match status" value="1"/>
</dbReference>
<name>A0A9X4YC67_9GAMM</name>
<dbReference type="OrthoDB" id="9789109at2"/>
<comment type="caution">
    <text evidence="1">The sequence shown here is derived from an EMBL/GenBank/DDBJ whole genome shotgun (WGS) entry which is preliminary data.</text>
</comment>
<dbReference type="PANTHER" id="PTHR39337:SF1">
    <property type="entry name" value="BLR5642 PROTEIN"/>
    <property type="match status" value="1"/>
</dbReference>
<sequence length="144" mass="16335">MLFTIGYERSGFPEFAEALSQVGVTRLIDVRAQPHSRRREFAYKHLGPALAEHGIGYESWPVLGAPETARDAARQGDTATFNRLYEAHLDTDPAQQALRSLIDLARTESPCMMCYERDPRQCHRLLIGERVQARADLEIRDLLP</sequence>
<dbReference type="InterPro" id="IPR007438">
    <property type="entry name" value="DUF488"/>
</dbReference>
<dbReference type="InterPro" id="IPR014519">
    <property type="entry name" value="UCP024492"/>
</dbReference>
<dbReference type="AlphaFoldDB" id="A0A9X4YC67"/>
<evidence type="ECO:0000313" key="2">
    <source>
        <dbReference type="Proteomes" id="UP000460751"/>
    </source>
</evidence>
<dbReference type="RefSeq" id="WP_160898614.1">
    <property type="nucleotide sequence ID" value="NZ_WMEX01000003.1"/>
</dbReference>
<gene>
    <name evidence="1" type="ORF">GLW01_06965</name>
</gene>
<reference evidence="1 2" key="1">
    <citation type="submission" date="2019-11" db="EMBL/GenBank/DDBJ databases">
        <title>Genome sequences of 17 halophilic strains isolated from different environments.</title>
        <authorList>
            <person name="Furrow R.E."/>
        </authorList>
    </citation>
    <scope>NUCLEOTIDE SEQUENCE [LARGE SCALE GENOMIC DNA]</scope>
    <source>
        <strain evidence="1 2">22507_15_FS</strain>
    </source>
</reference>
<evidence type="ECO:0000313" key="1">
    <source>
        <dbReference type="EMBL" id="MYL26535.1"/>
    </source>
</evidence>